<evidence type="ECO:0000256" key="9">
    <source>
        <dbReference type="ARBA" id="ARBA00023098"/>
    </source>
</evidence>
<evidence type="ECO:0000256" key="4">
    <source>
        <dbReference type="ARBA" id="ARBA00022519"/>
    </source>
</evidence>
<keyword evidence="10 11" id="KW-0472">Membrane</keyword>
<dbReference type="RefSeq" id="WP_307351945.1">
    <property type="nucleotide sequence ID" value="NZ_JAUSVS010000009.1"/>
</dbReference>
<comment type="subcellular location">
    <subcellularLocation>
        <location evidence="1">Cell membrane</location>
        <topology evidence="1">Multi-pass membrane protein</topology>
    </subcellularLocation>
</comment>
<reference evidence="13 14" key="1">
    <citation type="submission" date="2023-07" db="EMBL/GenBank/DDBJ databases">
        <title>Genomic Encyclopedia of Type Strains, Phase IV (KMG-IV): sequencing the most valuable type-strain genomes for metagenomic binning, comparative biology and taxonomic classification.</title>
        <authorList>
            <person name="Goeker M."/>
        </authorList>
    </citation>
    <scope>NUCLEOTIDE SEQUENCE [LARGE SCALE GENOMIC DNA]</scope>
    <source>
        <strain evidence="13 14">DSM 18695</strain>
    </source>
</reference>
<dbReference type="Proteomes" id="UP001228905">
    <property type="component" value="Unassembled WGS sequence"/>
</dbReference>
<feature type="transmembrane region" description="Helical" evidence="11">
    <location>
        <begin position="259"/>
        <end position="277"/>
    </location>
</feature>
<feature type="domain" description="EamA" evidence="12">
    <location>
        <begin position="141"/>
        <end position="274"/>
    </location>
</feature>
<evidence type="ECO:0000259" key="12">
    <source>
        <dbReference type="Pfam" id="PF00892"/>
    </source>
</evidence>
<keyword evidence="14" id="KW-1185">Reference proteome</keyword>
<keyword evidence="4" id="KW-0997">Cell inner membrane</keyword>
<keyword evidence="7" id="KW-0448">Lipopolysaccharide biosynthesis</keyword>
<keyword evidence="5" id="KW-0441">Lipid A biosynthesis</keyword>
<evidence type="ECO:0000256" key="8">
    <source>
        <dbReference type="ARBA" id="ARBA00022989"/>
    </source>
</evidence>
<dbReference type="SUPFAM" id="SSF103481">
    <property type="entry name" value="Multidrug resistance efflux transporter EmrE"/>
    <property type="match status" value="2"/>
</dbReference>
<feature type="transmembrane region" description="Helical" evidence="11">
    <location>
        <begin position="207"/>
        <end position="228"/>
    </location>
</feature>
<evidence type="ECO:0000313" key="14">
    <source>
        <dbReference type="Proteomes" id="UP001228905"/>
    </source>
</evidence>
<feature type="transmembrane region" description="Helical" evidence="11">
    <location>
        <begin position="59"/>
        <end position="81"/>
    </location>
</feature>
<evidence type="ECO:0000256" key="2">
    <source>
        <dbReference type="ARBA" id="ARBA00022475"/>
    </source>
</evidence>
<dbReference type="InterPro" id="IPR037185">
    <property type="entry name" value="EmrE-like"/>
</dbReference>
<dbReference type="Pfam" id="PF00892">
    <property type="entry name" value="EamA"/>
    <property type="match status" value="2"/>
</dbReference>
<proteinExistence type="predicted"/>
<dbReference type="EMBL" id="JAUSVS010000009">
    <property type="protein sequence ID" value="MDQ0466102.1"/>
    <property type="molecule type" value="Genomic_DNA"/>
</dbReference>
<keyword evidence="2" id="KW-1003">Cell membrane</keyword>
<feature type="transmembrane region" description="Helical" evidence="11">
    <location>
        <begin position="115"/>
        <end position="134"/>
    </location>
</feature>
<protein>
    <submittedName>
        <fullName evidence="13">Drug/metabolite transporter (DMT)-like permease</fullName>
    </submittedName>
</protein>
<feature type="transmembrane region" description="Helical" evidence="11">
    <location>
        <begin position="234"/>
        <end position="252"/>
    </location>
</feature>
<evidence type="ECO:0000256" key="5">
    <source>
        <dbReference type="ARBA" id="ARBA00022556"/>
    </source>
</evidence>
<sequence>MSPALTASLMILTSGMAHAVVNAILKAGKDKMSSRALIDGFSALIMLPLAFFTPLPNGAWWWLLGSFATHLVYLVCLIKAFERADMTVAYPIARGVAPAIAAAVAVGLFHEAITFWVAIGVGLVSIGVMTVGMGRKADPKAVGWAVATGMTIALYTVLDAQGVRAAPTALSYIVWVYLFLGGGIGVMFALWRGRTFYLAARSEWKPGLIAGALSIVTYGLALYAFRIGATPRLAALRETSILFATVIAVVFLKERMTAGRVVGVLVIAAGAATLLAAG</sequence>
<dbReference type="PANTHER" id="PTHR30561:SF9">
    <property type="entry name" value="4-AMINO-4-DEOXY-L-ARABINOSE-PHOSPHOUNDECAPRENOL FLIPPASE SUBUNIT ARNF-RELATED"/>
    <property type="match status" value="1"/>
</dbReference>
<feature type="transmembrane region" description="Helical" evidence="11">
    <location>
        <begin position="6"/>
        <end position="25"/>
    </location>
</feature>
<dbReference type="PANTHER" id="PTHR30561">
    <property type="entry name" value="SMR FAMILY PROTON-DEPENDENT DRUG EFFLUX TRANSPORTER SUGE"/>
    <property type="match status" value="1"/>
</dbReference>
<feature type="transmembrane region" description="Helical" evidence="11">
    <location>
        <begin position="37"/>
        <end position="53"/>
    </location>
</feature>
<evidence type="ECO:0000256" key="3">
    <source>
        <dbReference type="ARBA" id="ARBA00022516"/>
    </source>
</evidence>
<keyword evidence="9" id="KW-0443">Lipid metabolism</keyword>
<name>A0ABU0IVR9_9CAUL</name>
<evidence type="ECO:0000256" key="1">
    <source>
        <dbReference type="ARBA" id="ARBA00004651"/>
    </source>
</evidence>
<evidence type="ECO:0000256" key="7">
    <source>
        <dbReference type="ARBA" id="ARBA00022985"/>
    </source>
</evidence>
<evidence type="ECO:0000256" key="11">
    <source>
        <dbReference type="SAM" id="Phobius"/>
    </source>
</evidence>
<organism evidence="13 14">
    <name type="scientific">Caulobacter ginsengisoli</name>
    <dbReference type="NCBI Taxonomy" id="400775"/>
    <lineage>
        <taxon>Bacteria</taxon>
        <taxon>Pseudomonadati</taxon>
        <taxon>Pseudomonadota</taxon>
        <taxon>Alphaproteobacteria</taxon>
        <taxon>Caulobacterales</taxon>
        <taxon>Caulobacteraceae</taxon>
        <taxon>Caulobacter</taxon>
    </lineage>
</organism>
<feature type="domain" description="EamA" evidence="12">
    <location>
        <begin position="7"/>
        <end position="131"/>
    </location>
</feature>
<evidence type="ECO:0000256" key="6">
    <source>
        <dbReference type="ARBA" id="ARBA00022692"/>
    </source>
</evidence>
<feature type="transmembrane region" description="Helical" evidence="11">
    <location>
        <begin position="88"/>
        <end position="109"/>
    </location>
</feature>
<gene>
    <name evidence="13" type="ORF">QO010_003895</name>
</gene>
<dbReference type="InterPro" id="IPR000390">
    <property type="entry name" value="Small_drug/metabolite_transptr"/>
</dbReference>
<dbReference type="Gene3D" id="1.10.3730.20">
    <property type="match status" value="1"/>
</dbReference>
<dbReference type="InterPro" id="IPR000620">
    <property type="entry name" value="EamA_dom"/>
</dbReference>
<evidence type="ECO:0000313" key="13">
    <source>
        <dbReference type="EMBL" id="MDQ0466102.1"/>
    </source>
</evidence>
<evidence type="ECO:0000256" key="10">
    <source>
        <dbReference type="ARBA" id="ARBA00023136"/>
    </source>
</evidence>
<comment type="caution">
    <text evidence="13">The sequence shown here is derived from an EMBL/GenBank/DDBJ whole genome shotgun (WGS) entry which is preliminary data.</text>
</comment>
<keyword evidence="3" id="KW-0444">Lipid biosynthesis</keyword>
<keyword evidence="8 11" id="KW-1133">Transmembrane helix</keyword>
<feature type="transmembrane region" description="Helical" evidence="11">
    <location>
        <begin position="141"/>
        <end position="158"/>
    </location>
</feature>
<feature type="transmembrane region" description="Helical" evidence="11">
    <location>
        <begin position="170"/>
        <end position="191"/>
    </location>
</feature>
<keyword evidence="6 11" id="KW-0812">Transmembrane</keyword>
<accession>A0ABU0IVR9</accession>